<dbReference type="FunFam" id="3.40.50.300:FF:000006">
    <property type="entry name" value="DNA-binding transcriptional regulator NtrC"/>
    <property type="match status" value="1"/>
</dbReference>
<dbReference type="InterPro" id="IPR002078">
    <property type="entry name" value="Sigma_54_int"/>
</dbReference>
<evidence type="ECO:0000259" key="9">
    <source>
        <dbReference type="PROSITE" id="PS50110"/>
    </source>
</evidence>
<evidence type="ECO:0000256" key="3">
    <source>
        <dbReference type="ARBA" id="ARBA00022840"/>
    </source>
</evidence>
<dbReference type="FunFam" id="3.40.50.2300:FF:000018">
    <property type="entry name" value="DNA-binding transcriptional regulator NtrC"/>
    <property type="match status" value="1"/>
</dbReference>
<dbReference type="Pfam" id="PF25601">
    <property type="entry name" value="AAA_lid_14"/>
    <property type="match status" value="1"/>
</dbReference>
<dbReference type="InterPro" id="IPR011006">
    <property type="entry name" value="CheY-like_superfamily"/>
</dbReference>
<keyword evidence="6" id="KW-0804">Transcription</keyword>
<dbReference type="SUPFAM" id="SSF46689">
    <property type="entry name" value="Homeodomain-like"/>
    <property type="match status" value="1"/>
</dbReference>
<proteinExistence type="predicted"/>
<dbReference type="PANTHER" id="PTHR32071">
    <property type="entry name" value="TRANSCRIPTIONAL REGULATORY PROTEIN"/>
    <property type="match status" value="1"/>
</dbReference>
<comment type="caution">
    <text evidence="10">The sequence shown here is derived from an EMBL/GenBank/DDBJ whole genome shotgun (WGS) entry which is preliminary data.</text>
</comment>
<feature type="domain" description="Response regulatory" evidence="9">
    <location>
        <begin position="18"/>
        <end position="132"/>
    </location>
</feature>
<keyword evidence="2" id="KW-0547">Nucleotide-binding</keyword>
<evidence type="ECO:0000256" key="2">
    <source>
        <dbReference type="ARBA" id="ARBA00022741"/>
    </source>
</evidence>
<gene>
    <name evidence="10" type="ORF">G3N55_09960</name>
</gene>
<feature type="modified residue" description="4-aspartylphosphate" evidence="7">
    <location>
        <position position="67"/>
    </location>
</feature>
<dbReference type="PRINTS" id="PR01590">
    <property type="entry name" value="HTHFIS"/>
</dbReference>
<evidence type="ECO:0000256" key="7">
    <source>
        <dbReference type="PROSITE-ProRule" id="PRU00169"/>
    </source>
</evidence>
<protein>
    <submittedName>
        <fullName evidence="10">Sigma-54-dependent Fis family transcriptional regulator</fullName>
    </submittedName>
</protein>
<dbReference type="InterPro" id="IPR027417">
    <property type="entry name" value="P-loop_NTPase"/>
</dbReference>
<dbReference type="PROSITE" id="PS00675">
    <property type="entry name" value="SIGMA54_INTERACT_1"/>
    <property type="match status" value="1"/>
</dbReference>
<dbReference type="EMBL" id="JAAGRR010000127">
    <property type="protein sequence ID" value="NDY43163.1"/>
    <property type="molecule type" value="Genomic_DNA"/>
</dbReference>
<dbReference type="Pfam" id="PF00072">
    <property type="entry name" value="Response_reg"/>
    <property type="match status" value="1"/>
</dbReference>
<dbReference type="Pfam" id="PF02954">
    <property type="entry name" value="HTH_8"/>
    <property type="match status" value="1"/>
</dbReference>
<dbReference type="Gene3D" id="3.40.50.2300">
    <property type="match status" value="1"/>
</dbReference>
<dbReference type="SUPFAM" id="SSF52172">
    <property type="entry name" value="CheY-like"/>
    <property type="match status" value="1"/>
</dbReference>
<evidence type="ECO:0000313" key="11">
    <source>
        <dbReference type="Proteomes" id="UP000469346"/>
    </source>
</evidence>
<dbReference type="GO" id="GO:0000160">
    <property type="term" value="P:phosphorelay signal transduction system"/>
    <property type="evidence" value="ECO:0007669"/>
    <property type="project" value="InterPro"/>
</dbReference>
<dbReference type="GO" id="GO:0043565">
    <property type="term" value="F:sequence-specific DNA binding"/>
    <property type="evidence" value="ECO:0007669"/>
    <property type="project" value="InterPro"/>
</dbReference>
<evidence type="ECO:0000256" key="4">
    <source>
        <dbReference type="ARBA" id="ARBA00023015"/>
    </source>
</evidence>
<evidence type="ECO:0000256" key="5">
    <source>
        <dbReference type="ARBA" id="ARBA00023125"/>
    </source>
</evidence>
<dbReference type="PROSITE" id="PS00676">
    <property type="entry name" value="SIGMA54_INTERACT_2"/>
    <property type="match status" value="1"/>
</dbReference>
<dbReference type="InterPro" id="IPR025662">
    <property type="entry name" value="Sigma_54_int_dom_ATP-bd_1"/>
</dbReference>
<feature type="domain" description="Sigma-54 factor interaction" evidence="8">
    <location>
        <begin position="160"/>
        <end position="389"/>
    </location>
</feature>
<keyword evidence="1 7" id="KW-0597">Phosphoprotein</keyword>
<dbReference type="SUPFAM" id="SSF52540">
    <property type="entry name" value="P-loop containing nucleoside triphosphate hydrolases"/>
    <property type="match status" value="1"/>
</dbReference>
<keyword evidence="11" id="KW-1185">Reference proteome</keyword>
<dbReference type="InterPro" id="IPR025943">
    <property type="entry name" value="Sigma_54_int_dom_ATP-bd_2"/>
</dbReference>
<dbReference type="InterPro" id="IPR001789">
    <property type="entry name" value="Sig_transdc_resp-reg_receiver"/>
</dbReference>
<organism evidence="10 11">
    <name type="scientific">Dissulfurirhabdus thermomarina</name>
    <dbReference type="NCBI Taxonomy" id="1765737"/>
    <lineage>
        <taxon>Bacteria</taxon>
        <taxon>Deltaproteobacteria</taxon>
        <taxon>Dissulfurirhabdaceae</taxon>
        <taxon>Dissulfurirhabdus</taxon>
    </lineage>
</organism>
<dbReference type="InterPro" id="IPR058031">
    <property type="entry name" value="AAA_lid_NorR"/>
</dbReference>
<dbReference type="RefSeq" id="WP_163299277.1">
    <property type="nucleotide sequence ID" value="NZ_JAAGRR010000127.1"/>
</dbReference>
<dbReference type="InterPro" id="IPR009057">
    <property type="entry name" value="Homeodomain-like_sf"/>
</dbReference>
<evidence type="ECO:0000256" key="6">
    <source>
        <dbReference type="ARBA" id="ARBA00023163"/>
    </source>
</evidence>
<keyword evidence="5" id="KW-0238">DNA-binding</keyword>
<dbReference type="CDD" id="cd00009">
    <property type="entry name" value="AAA"/>
    <property type="match status" value="1"/>
</dbReference>
<dbReference type="PROSITE" id="PS50045">
    <property type="entry name" value="SIGMA54_INTERACT_4"/>
    <property type="match status" value="1"/>
</dbReference>
<sequence length="476" mass="52382">MALPEKTAQPPEREARPVILIVDDDRSLREFLEILFAKEGYEVLCAASGEAALDLLGRRRVNVVLSDVRMPGMDGVDLLRRIKARTPDVPVILITAFASMDSAVAAMKEGAFDYLTKPFRIDEIREVVAQALAAGPAPADPGEEAAAAESPDKVHRLDRMVARSPAMLKIFQMVPKVAASTSSVLITGESGTGKELVARAIHNLGPRKDRPFVVVNCAGIPENLLESELFGHTRGAFTGAEHEKKGLFATAHGGTIFLDEIGELPLTLQVKLLRVVQERAFTPLGSTREVRVDVRIVAATNRSLEDEVMEGRFREDLYYRLNVITLHIPPLRERPEDIPLLVQYFLDRYATEQGKTVQGISSYAMDALVNYPFPGNVRELENIIERSVALSASNLILPESLSLARFKERQGRRGPAAGPEPELPPEGLDLDAYLGAVERTLLEKALERTGGVKTEAAKLLGLNFRSFRYRLAKYGL</sequence>
<name>A0A6N9TSV8_DISTH</name>
<evidence type="ECO:0000259" key="8">
    <source>
        <dbReference type="PROSITE" id="PS50045"/>
    </source>
</evidence>
<dbReference type="SMART" id="SM00448">
    <property type="entry name" value="REC"/>
    <property type="match status" value="1"/>
</dbReference>
<dbReference type="InterPro" id="IPR002197">
    <property type="entry name" value="HTH_Fis"/>
</dbReference>
<accession>A0A6N9TSV8</accession>
<dbReference type="Pfam" id="PF00158">
    <property type="entry name" value="Sigma54_activat"/>
    <property type="match status" value="1"/>
</dbReference>
<dbReference type="Gene3D" id="1.10.8.60">
    <property type="match status" value="1"/>
</dbReference>
<dbReference type="Gene3D" id="1.10.10.60">
    <property type="entry name" value="Homeodomain-like"/>
    <property type="match status" value="1"/>
</dbReference>
<dbReference type="Proteomes" id="UP000469346">
    <property type="component" value="Unassembled WGS sequence"/>
</dbReference>
<dbReference type="GO" id="GO:0006355">
    <property type="term" value="P:regulation of DNA-templated transcription"/>
    <property type="evidence" value="ECO:0007669"/>
    <property type="project" value="InterPro"/>
</dbReference>
<dbReference type="GO" id="GO:0005524">
    <property type="term" value="F:ATP binding"/>
    <property type="evidence" value="ECO:0007669"/>
    <property type="project" value="UniProtKB-KW"/>
</dbReference>
<evidence type="ECO:0000313" key="10">
    <source>
        <dbReference type="EMBL" id="NDY43163.1"/>
    </source>
</evidence>
<keyword evidence="3" id="KW-0067">ATP-binding</keyword>
<dbReference type="InterPro" id="IPR025944">
    <property type="entry name" value="Sigma_54_int_dom_CS"/>
</dbReference>
<dbReference type="InterPro" id="IPR003593">
    <property type="entry name" value="AAA+_ATPase"/>
</dbReference>
<dbReference type="PROSITE" id="PS00688">
    <property type="entry name" value="SIGMA54_INTERACT_3"/>
    <property type="match status" value="1"/>
</dbReference>
<dbReference type="PROSITE" id="PS50110">
    <property type="entry name" value="RESPONSE_REGULATORY"/>
    <property type="match status" value="1"/>
</dbReference>
<keyword evidence="4" id="KW-0805">Transcription regulation</keyword>
<evidence type="ECO:0000256" key="1">
    <source>
        <dbReference type="ARBA" id="ARBA00022553"/>
    </source>
</evidence>
<dbReference type="PANTHER" id="PTHR32071:SF113">
    <property type="entry name" value="ALGINATE BIOSYNTHESIS TRANSCRIPTIONAL REGULATORY PROTEIN ALGB"/>
    <property type="match status" value="1"/>
</dbReference>
<dbReference type="Gene3D" id="3.40.50.300">
    <property type="entry name" value="P-loop containing nucleotide triphosphate hydrolases"/>
    <property type="match status" value="1"/>
</dbReference>
<dbReference type="AlphaFoldDB" id="A0A6N9TSV8"/>
<dbReference type="SMART" id="SM00382">
    <property type="entry name" value="AAA"/>
    <property type="match status" value="1"/>
</dbReference>
<reference evidence="10 11" key="1">
    <citation type="submission" date="2020-02" db="EMBL/GenBank/DDBJ databases">
        <title>Comparative genomics of sulfur disproportionating microorganisms.</title>
        <authorList>
            <person name="Ward L.M."/>
            <person name="Bertran E."/>
            <person name="Johnston D.T."/>
        </authorList>
    </citation>
    <scope>NUCLEOTIDE SEQUENCE [LARGE SCALE GENOMIC DNA]</scope>
    <source>
        <strain evidence="10 11">DSM 100025</strain>
    </source>
</reference>